<dbReference type="InterPro" id="IPR029759">
    <property type="entry name" value="GPX_AS"/>
</dbReference>
<evidence type="ECO:0000259" key="8">
    <source>
        <dbReference type="PROSITE" id="PS51352"/>
    </source>
</evidence>
<dbReference type="PIRSF" id="PIRSF000303">
    <property type="entry name" value="Glutathion_perox"/>
    <property type="match status" value="1"/>
</dbReference>
<dbReference type="CDD" id="cd00340">
    <property type="entry name" value="GSH_Peroxidase"/>
    <property type="match status" value="1"/>
</dbReference>
<evidence type="ECO:0000313" key="9">
    <source>
        <dbReference type="EMBL" id="TYC46149.1"/>
    </source>
</evidence>
<dbReference type="FunFam" id="3.40.30.10:FF:000010">
    <property type="entry name" value="Glutathione peroxidase"/>
    <property type="match status" value="1"/>
</dbReference>
<evidence type="ECO:0000256" key="1">
    <source>
        <dbReference type="ARBA" id="ARBA00000217"/>
    </source>
</evidence>
<comment type="similarity">
    <text evidence="2 7">Belongs to the glutathione peroxidase family.</text>
</comment>
<dbReference type="PRINTS" id="PR01011">
    <property type="entry name" value="GLUTPROXDASE"/>
</dbReference>
<comment type="catalytic activity">
    <reaction evidence="1">
        <text>2 glutathione + H2O2 = glutathione disulfide + 2 H2O</text>
        <dbReference type="Rhea" id="RHEA:16833"/>
        <dbReference type="ChEBI" id="CHEBI:15377"/>
        <dbReference type="ChEBI" id="CHEBI:16240"/>
        <dbReference type="ChEBI" id="CHEBI:57925"/>
        <dbReference type="ChEBI" id="CHEBI:58297"/>
        <dbReference type="EC" id="1.11.1.9"/>
    </reaction>
</comment>
<dbReference type="GO" id="GO:0004602">
    <property type="term" value="F:glutathione peroxidase activity"/>
    <property type="evidence" value="ECO:0007669"/>
    <property type="project" value="UniProtKB-EC"/>
</dbReference>
<dbReference type="InterPro" id="IPR013766">
    <property type="entry name" value="Thioredoxin_domain"/>
</dbReference>
<dbReference type="GO" id="GO:0034599">
    <property type="term" value="P:cellular response to oxidative stress"/>
    <property type="evidence" value="ECO:0007669"/>
    <property type="project" value="TreeGrafter"/>
</dbReference>
<keyword evidence="3 7" id="KW-0575">Peroxidase</keyword>
<evidence type="ECO:0000256" key="7">
    <source>
        <dbReference type="RuleBase" id="RU000499"/>
    </source>
</evidence>
<dbReference type="PANTHER" id="PTHR11592:SF78">
    <property type="entry name" value="GLUTATHIONE PEROXIDASE"/>
    <property type="match status" value="1"/>
</dbReference>
<dbReference type="Proteomes" id="UP000442244">
    <property type="component" value="Unassembled WGS sequence"/>
</dbReference>
<feature type="domain" description="Thioredoxin" evidence="8">
    <location>
        <begin position="1"/>
        <end position="157"/>
    </location>
</feature>
<protein>
    <recommendedName>
        <fullName evidence="5 7">Glutathione peroxidase</fullName>
    </recommendedName>
</protein>
<evidence type="ECO:0000256" key="5">
    <source>
        <dbReference type="ARBA" id="ARBA00069346"/>
    </source>
</evidence>
<dbReference type="PROSITE" id="PS00460">
    <property type="entry name" value="GLUTATHIONE_PEROXID_1"/>
    <property type="match status" value="1"/>
</dbReference>
<dbReference type="PROSITE" id="PS51352">
    <property type="entry name" value="THIOREDOXIN_2"/>
    <property type="match status" value="1"/>
</dbReference>
<evidence type="ECO:0000256" key="3">
    <source>
        <dbReference type="ARBA" id="ARBA00022559"/>
    </source>
</evidence>
<proteinExistence type="inferred from homology"/>
<dbReference type="Gene3D" id="3.40.30.10">
    <property type="entry name" value="Glutaredoxin"/>
    <property type="match status" value="1"/>
</dbReference>
<dbReference type="PROSITE" id="PS00763">
    <property type="entry name" value="GLUTATHIONE_PEROXID_2"/>
    <property type="match status" value="1"/>
</dbReference>
<dbReference type="InterPro" id="IPR029760">
    <property type="entry name" value="GPX_CS"/>
</dbReference>
<keyword evidence="4 7" id="KW-0560">Oxidoreductase</keyword>
<reference evidence="9 10" key="1">
    <citation type="submission" date="2019-01" db="EMBL/GenBank/DDBJ databases">
        <title>Leuconostoc litchii sp. nov., a novel lactic acid bacterium isolated from lychee.</title>
        <authorList>
            <person name="Wang L.-T."/>
        </authorList>
    </citation>
    <scope>NUCLEOTIDE SEQUENCE [LARGE SCALE GENOMIC DNA]</scope>
    <source>
        <strain evidence="9 10">MB7</strain>
    </source>
</reference>
<evidence type="ECO:0000256" key="2">
    <source>
        <dbReference type="ARBA" id="ARBA00006926"/>
    </source>
</evidence>
<dbReference type="PROSITE" id="PS51355">
    <property type="entry name" value="GLUTATHIONE_PEROXID_3"/>
    <property type="match status" value="1"/>
</dbReference>
<dbReference type="AlphaFoldDB" id="A0A652NDR5"/>
<dbReference type="OrthoDB" id="9789406at2"/>
<dbReference type="InterPro" id="IPR036249">
    <property type="entry name" value="Thioredoxin-like_sf"/>
</dbReference>
<sequence>MSIYDYFATLENGKTYSLKELANHPVLIVNTATKCGYAPQFDGLEKLYKKYKDQGLMILGFPSNQFKQELDDASEAAKACQLTYGVTFPMHQIIAVNGKDTDPLFKYLKENSKGVLGSSTIKWNFTKFLVNKEGNVVARYAPQTEPKDLEEDIKEVL</sequence>
<accession>A0A652NDR5</accession>
<dbReference type="Pfam" id="PF00255">
    <property type="entry name" value="GSHPx"/>
    <property type="match status" value="1"/>
</dbReference>
<evidence type="ECO:0000256" key="4">
    <source>
        <dbReference type="ARBA" id="ARBA00023002"/>
    </source>
</evidence>
<dbReference type="PANTHER" id="PTHR11592">
    <property type="entry name" value="GLUTATHIONE PEROXIDASE"/>
    <property type="match status" value="1"/>
</dbReference>
<comment type="caution">
    <text evidence="9">The sequence shown here is derived from an EMBL/GenBank/DDBJ whole genome shotgun (WGS) entry which is preliminary data.</text>
</comment>
<name>A0A652NDR5_9LACO</name>
<feature type="active site" evidence="6">
    <location>
        <position position="35"/>
    </location>
</feature>
<gene>
    <name evidence="9" type="ORF">ESZ47_08295</name>
</gene>
<dbReference type="RefSeq" id="WP_148606523.1">
    <property type="nucleotide sequence ID" value="NZ_BSUV01000001.1"/>
</dbReference>
<evidence type="ECO:0000256" key="6">
    <source>
        <dbReference type="PIRSR" id="PIRSR000303-1"/>
    </source>
</evidence>
<dbReference type="EMBL" id="SDGY01000007">
    <property type="protein sequence ID" value="TYC46149.1"/>
    <property type="molecule type" value="Genomic_DNA"/>
</dbReference>
<organism evidence="9 10">
    <name type="scientific">Leuconostoc litchii</name>
    <dbReference type="NCBI Taxonomy" id="1981069"/>
    <lineage>
        <taxon>Bacteria</taxon>
        <taxon>Bacillati</taxon>
        <taxon>Bacillota</taxon>
        <taxon>Bacilli</taxon>
        <taxon>Lactobacillales</taxon>
        <taxon>Lactobacillaceae</taxon>
        <taxon>Leuconostoc</taxon>
    </lineage>
</organism>
<dbReference type="InterPro" id="IPR000889">
    <property type="entry name" value="Glutathione_peroxidase"/>
</dbReference>
<keyword evidence="10" id="KW-1185">Reference proteome</keyword>
<dbReference type="SUPFAM" id="SSF52833">
    <property type="entry name" value="Thioredoxin-like"/>
    <property type="match status" value="1"/>
</dbReference>
<evidence type="ECO:0000313" key="10">
    <source>
        <dbReference type="Proteomes" id="UP000442244"/>
    </source>
</evidence>